<keyword evidence="2" id="KW-0418">Kinase</keyword>
<dbReference type="Proteomes" id="UP000558997">
    <property type="component" value="Unassembled WGS sequence"/>
</dbReference>
<dbReference type="GO" id="GO:0016301">
    <property type="term" value="F:kinase activity"/>
    <property type="evidence" value="ECO:0007669"/>
    <property type="project" value="UniProtKB-KW"/>
</dbReference>
<gene>
    <name evidence="2" type="ORF">HDA44_004621</name>
</gene>
<proteinExistence type="predicted"/>
<dbReference type="AlphaFoldDB" id="A0A841DWZ8"/>
<evidence type="ECO:0000313" key="2">
    <source>
        <dbReference type="EMBL" id="MBB5981280.1"/>
    </source>
</evidence>
<evidence type="ECO:0000256" key="1">
    <source>
        <dbReference type="SAM" id="MobiDB-lite"/>
    </source>
</evidence>
<dbReference type="Gene3D" id="3.40.50.300">
    <property type="entry name" value="P-loop containing nucleotide triphosphate hydrolases"/>
    <property type="match status" value="1"/>
</dbReference>
<dbReference type="InterPro" id="IPR027417">
    <property type="entry name" value="P-loop_NTPase"/>
</dbReference>
<accession>A0A841DWZ8</accession>
<sequence>MTCLPLVLTGGPAVGKSVTARTLAERRPRCAFVDVDDVRQLVVTGAAAPWEGEQGREQQWLGVTNACSLARNFLTMGIEVVVADVLTPETCDLYRRELPGCLIVHMTVGLPEAMRRAASRQVWLTDHEFRMLHEADAASPLPPTIASRSTHSTWRTRPRRWKDSGEQVDDPPGGDPGCAGPVSTVPAGAERLGVNGIEEVVSARDRAAGRPQRGPQRATSATDLAIRSDSLSNCSRRQPDSRSRTESGRSAVRDRP</sequence>
<protein>
    <submittedName>
        <fullName evidence="2">Putative kinase</fullName>
    </submittedName>
</protein>
<name>A0A841DWZ8_9ACTN</name>
<evidence type="ECO:0000313" key="3">
    <source>
        <dbReference type="Proteomes" id="UP000558997"/>
    </source>
</evidence>
<dbReference type="SUPFAM" id="SSF52540">
    <property type="entry name" value="P-loop containing nucleoside triphosphate hydrolases"/>
    <property type="match status" value="1"/>
</dbReference>
<comment type="caution">
    <text evidence="2">The sequence shown here is derived from an EMBL/GenBank/DDBJ whole genome shotgun (WGS) entry which is preliminary data.</text>
</comment>
<feature type="compositionally biased region" description="Basic and acidic residues" evidence="1">
    <location>
        <begin position="237"/>
        <end position="256"/>
    </location>
</feature>
<reference evidence="2 3" key="1">
    <citation type="submission" date="2020-08" db="EMBL/GenBank/DDBJ databases">
        <title>Sequencing the genomes of 1000 actinobacteria strains.</title>
        <authorList>
            <person name="Klenk H.-P."/>
        </authorList>
    </citation>
    <scope>NUCLEOTIDE SEQUENCE [LARGE SCALE GENOMIC DNA]</scope>
    <source>
        <strain evidence="2 3">DSM 17294</strain>
    </source>
</reference>
<keyword evidence="2" id="KW-0808">Transferase</keyword>
<organism evidence="2 3">
    <name type="scientific">Kribbella solani</name>
    <dbReference type="NCBI Taxonomy" id="236067"/>
    <lineage>
        <taxon>Bacteria</taxon>
        <taxon>Bacillati</taxon>
        <taxon>Actinomycetota</taxon>
        <taxon>Actinomycetes</taxon>
        <taxon>Propionibacteriales</taxon>
        <taxon>Kribbellaceae</taxon>
        <taxon>Kribbella</taxon>
    </lineage>
</organism>
<feature type="region of interest" description="Disordered" evidence="1">
    <location>
        <begin position="139"/>
        <end position="256"/>
    </location>
</feature>
<dbReference type="EMBL" id="JACHNF010000001">
    <property type="protein sequence ID" value="MBB5981280.1"/>
    <property type="molecule type" value="Genomic_DNA"/>
</dbReference>
<keyword evidence="3" id="KW-1185">Reference proteome</keyword>